<dbReference type="EMBL" id="MFMV01000045">
    <property type="protein sequence ID" value="OGG95688.1"/>
    <property type="molecule type" value="Genomic_DNA"/>
</dbReference>
<dbReference type="PROSITE" id="PS00054">
    <property type="entry name" value="RIBOSOMAL_S11"/>
    <property type="match status" value="1"/>
</dbReference>
<dbReference type="InterPro" id="IPR001971">
    <property type="entry name" value="Ribosomal_uS11"/>
</dbReference>
<dbReference type="NCBIfam" id="NF003698">
    <property type="entry name" value="PRK05309.1"/>
    <property type="match status" value="1"/>
</dbReference>
<dbReference type="GO" id="GO:0005840">
    <property type="term" value="C:ribosome"/>
    <property type="evidence" value="ECO:0007669"/>
    <property type="project" value="UniProtKB-KW"/>
</dbReference>
<comment type="function">
    <text evidence="7">Located on the platform of the 30S subunit, it bridges several disparate RNA helices of the 16S rRNA. Forms part of the Shine-Dalgarno cleft in the 70S ribosome.</text>
</comment>
<reference evidence="9 10" key="1">
    <citation type="journal article" date="2016" name="Nat. Commun.">
        <title>Thousands of microbial genomes shed light on interconnected biogeochemical processes in an aquifer system.</title>
        <authorList>
            <person name="Anantharaman K."/>
            <person name="Brown C.T."/>
            <person name="Hug L.A."/>
            <person name="Sharon I."/>
            <person name="Castelle C.J."/>
            <person name="Probst A.J."/>
            <person name="Thomas B.C."/>
            <person name="Singh A."/>
            <person name="Wilkins M.J."/>
            <person name="Karaoz U."/>
            <person name="Brodie E.L."/>
            <person name="Williams K.H."/>
            <person name="Hubbard S.S."/>
            <person name="Banfield J.F."/>
        </authorList>
    </citation>
    <scope>NUCLEOTIDE SEQUENCE [LARGE SCALE GENOMIC DNA]</scope>
</reference>
<evidence type="ECO:0000256" key="5">
    <source>
        <dbReference type="ARBA" id="ARBA00023274"/>
    </source>
</evidence>
<evidence type="ECO:0000313" key="9">
    <source>
        <dbReference type="EMBL" id="OGG95688.1"/>
    </source>
</evidence>
<evidence type="ECO:0000256" key="7">
    <source>
        <dbReference type="HAMAP-Rule" id="MF_01310"/>
    </source>
</evidence>
<evidence type="ECO:0000256" key="6">
    <source>
        <dbReference type="ARBA" id="ARBA00035160"/>
    </source>
</evidence>
<evidence type="ECO:0000256" key="3">
    <source>
        <dbReference type="ARBA" id="ARBA00022884"/>
    </source>
</evidence>
<dbReference type="InterPro" id="IPR018102">
    <property type="entry name" value="Ribosomal_uS11_CS"/>
</dbReference>
<proteinExistence type="inferred from homology"/>
<dbReference type="Gene3D" id="3.30.420.80">
    <property type="entry name" value="Ribosomal protein S11"/>
    <property type="match status" value="1"/>
</dbReference>
<keyword evidence="2 7" id="KW-0699">rRNA-binding</keyword>
<dbReference type="PANTHER" id="PTHR11759">
    <property type="entry name" value="40S RIBOSOMAL PROTEIN S14/30S RIBOSOMAL PROTEIN S11"/>
    <property type="match status" value="1"/>
</dbReference>
<evidence type="ECO:0000256" key="8">
    <source>
        <dbReference type="RuleBase" id="RU003629"/>
    </source>
</evidence>
<evidence type="ECO:0000256" key="1">
    <source>
        <dbReference type="ARBA" id="ARBA00006194"/>
    </source>
</evidence>
<dbReference type="GO" id="GO:1990904">
    <property type="term" value="C:ribonucleoprotein complex"/>
    <property type="evidence" value="ECO:0007669"/>
    <property type="project" value="UniProtKB-KW"/>
</dbReference>
<organism evidence="9 10">
    <name type="scientific">Candidatus Kuenenbacteria bacterium RBG_16_41_7</name>
    <dbReference type="NCBI Taxonomy" id="1798560"/>
    <lineage>
        <taxon>Bacteria</taxon>
        <taxon>Candidatus Kueneniibacteriota</taxon>
    </lineage>
</organism>
<keyword evidence="4 7" id="KW-0689">Ribosomal protein</keyword>
<protein>
    <recommendedName>
        <fullName evidence="6 7">Small ribosomal subunit protein uS11</fullName>
    </recommendedName>
</protein>
<dbReference type="GO" id="GO:0003735">
    <property type="term" value="F:structural constituent of ribosome"/>
    <property type="evidence" value="ECO:0007669"/>
    <property type="project" value="InterPro"/>
</dbReference>
<dbReference type="GO" id="GO:0006412">
    <property type="term" value="P:translation"/>
    <property type="evidence" value="ECO:0007669"/>
    <property type="project" value="UniProtKB-UniRule"/>
</dbReference>
<dbReference type="AlphaFoldDB" id="A0A1F6GC54"/>
<dbReference type="HAMAP" id="MF_01310">
    <property type="entry name" value="Ribosomal_uS11"/>
    <property type="match status" value="1"/>
</dbReference>
<dbReference type="Proteomes" id="UP000178149">
    <property type="component" value="Unassembled WGS sequence"/>
</dbReference>
<name>A0A1F6GC54_9BACT</name>
<dbReference type="InterPro" id="IPR019981">
    <property type="entry name" value="Ribosomal_uS11_bac-type"/>
</dbReference>
<gene>
    <name evidence="7" type="primary">rpsK</name>
    <name evidence="9" type="ORF">A2V95_02650</name>
</gene>
<dbReference type="InterPro" id="IPR036967">
    <property type="entry name" value="Ribosomal_uS11_sf"/>
</dbReference>
<dbReference type="GO" id="GO:0019843">
    <property type="term" value="F:rRNA binding"/>
    <property type="evidence" value="ECO:0007669"/>
    <property type="project" value="UniProtKB-UniRule"/>
</dbReference>
<comment type="similarity">
    <text evidence="1 7 8">Belongs to the universal ribosomal protein uS11 family.</text>
</comment>
<dbReference type="Pfam" id="PF00411">
    <property type="entry name" value="Ribosomal_S11"/>
    <property type="match status" value="1"/>
</dbReference>
<keyword evidence="5 7" id="KW-0687">Ribonucleoprotein</keyword>
<comment type="subunit">
    <text evidence="7">Part of the 30S ribosomal subunit. Interacts with proteins S7 and S18. Binds to IF-3.</text>
</comment>
<keyword evidence="3 7" id="KW-0694">RNA-binding</keyword>
<sequence length="141" mass="15074">MEEKNTPVAVAAPVKKIRKQKVVQRLLKGKGQAHIKSSYNNTIISITYQNGSLIAWSSAGKCGFKSAKKATPYAAGIVVKDALEKSKDSGIKEVDVFIKGIGPAREGAIRALAANGLQIASIKDVTPVPHNGCRPKKPRRV</sequence>
<evidence type="ECO:0000313" key="10">
    <source>
        <dbReference type="Proteomes" id="UP000178149"/>
    </source>
</evidence>
<comment type="caution">
    <text evidence="9">The sequence shown here is derived from an EMBL/GenBank/DDBJ whole genome shotgun (WGS) entry which is preliminary data.</text>
</comment>
<dbReference type="PIRSF" id="PIRSF002131">
    <property type="entry name" value="Ribosomal_S11"/>
    <property type="match status" value="1"/>
</dbReference>
<dbReference type="NCBIfam" id="TIGR03632">
    <property type="entry name" value="uS11_bact"/>
    <property type="match status" value="1"/>
</dbReference>
<evidence type="ECO:0000256" key="2">
    <source>
        <dbReference type="ARBA" id="ARBA00022730"/>
    </source>
</evidence>
<dbReference type="SUPFAM" id="SSF53137">
    <property type="entry name" value="Translational machinery components"/>
    <property type="match status" value="1"/>
</dbReference>
<evidence type="ECO:0000256" key="4">
    <source>
        <dbReference type="ARBA" id="ARBA00022980"/>
    </source>
</evidence>
<accession>A0A1F6GC54</accession>